<keyword evidence="10" id="KW-1185">Reference proteome</keyword>
<dbReference type="KEGG" id="jre:109017346"/>
<organism evidence="10 11">
    <name type="scientific">Juglans regia</name>
    <name type="common">English walnut</name>
    <dbReference type="NCBI Taxonomy" id="51240"/>
    <lineage>
        <taxon>Eukaryota</taxon>
        <taxon>Viridiplantae</taxon>
        <taxon>Streptophyta</taxon>
        <taxon>Embryophyta</taxon>
        <taxon>Tracheophyta</taxon>
        <taxon>Spermatophyta</taxon>
        <taxon>Magnoliopsida</taxon>
        <taxon>eudicotyledons</taxon>
        <taxon>Gunneridae</taxon>
        <taxon>Pentapetalae</taxon>
        <taxon>rosids</taxon>
        <taxon>fabids</taxon>
        <taxon>Fagales</taxon>
        <taxon>Juglandaceae</taxon>
        <taxon>Juglans</taxon>
    </lineage>
</organism>
<gene>
    <name evidence="11" type="primary">LOC109017346</name>
</gene>
<dbReference type="GO" id="GO:0005524">
    <property type="term" value="F:ATP binding"/>
    <property type="evidence" value="ECO:0007669"/>
    <property type="project" value="UniProtKB-KW"/>
</dbReference>
<feature type="domain" description="R3H" evidence="9">
    <location>
        <begin position="25"/>
        <end position="88"/>
    </location>
</feature>
<accession>A0A6P9E6K8</accession>
<evidence type="ECO:0000256" key="7">
    <source>
        <dbReference type="ARBA" id="ARBA00023242"/>
    </source>
</evidence>
<dbReference type="GO" id="GO:0005634">
    <property type="term" value="C:nucleus"/>
    <property type="evidence" value="ECO:0007669"/>
    <property type="project" value="UniProtKB-SubCell"/>
</dbReference>
<dbReference type="PANTHER" id="PTHR18934">
    <property type="entry name" value="ATP-DEPENDENT RNA HELICASE"/>
    <property type="match status" value="1"/>
</dbReference>
<reference evidence="11" key="1">
    <citation type="submission" date="2025-08" db="UniProtKB">
        <authorList>
            <consortium name="RefSeq"/>
        </authorList>
    </citation>
    <scope>IDENTIFICATION</scope>
    <source>
        <tissue evidence="11">Leaves</tissue>
    </source>
</reference>
<sequence>MAKKRQKKGDQNAKSAEAKRLIIAEATTIRISQQLRKFHESKDEVYMFEENLSNHERAVVHVLCRKMGMTSKSSGRGGQRRVSIYKTKKKVDTTKGLESLPYLTFSEEAKLVLQDLFIQYPPDDGKIDYGMVGKQAEKIDKTRQRKDDIFCKPSMSTAEIAKKVKLLASKMEKEGYLKQVTEERTKLPIASFKDVISSTIESHQVVLISGETGCGKTTQAKTANLSLDWLIHILKMFLYRMPF</sequence>
<keyword evidence="7" id="KW-0539">Nucleus</keyword>
<evidence type="ECO:0000256" key="6">
    <source>
        <dbReference type="ARBA" id="ARBA00022884"/>
    </source>
</evidence>
<dbReference type="Gene3D" id="3.30.1370.50">
    <property type="entry name" value="R3H-like domain"/>
    <property type="match status" value="1"/>
</dbReference>
<dbReference type="RefSeq" id="XP_035543114.1">
    <property type="nucleotide sequence ID" value="XM_035687221.1"/>
</dbReference>
<keyword evidence="6" id="KW-0694">RNA-binding</keyword>
<comment type="catalytic activity">
    <reaction evidence="8">
        <text>ATP + H2O = ADP + phosphate + H(+)</text>
        <dbReference type="Rhea" id="RHEA:13065"/>
        <dbReference type="ChEBI" id="CHEBI:15377"/>
        <dbReference type="ChEBI" id="CHEBI:15378"/>
        <dbReference type="ChEBI" id="CHEBI:30616"/>
        <dbReference type="ChEBI" id="CHEBI:43474"/>
        <dbReference type="ChEBI" id="CHEBI:456216"/>
        <dbReference type="EC" id="3.6.4.13"/>
    </reaction>
</comment>
<keyword evidence="4" id="KW-0347">Helicase</keyword>
<evidence type="ECO:0000256" key="2">
    <source>
        <dbReference type="ARBA" id="ARBA00022741"/>
    </source>
</evidence>
<keyword evidence="2" id="KW-0547">Nucleotide-binding</keyword>
<dbReference type="InParanoid" id="A0A6P9E6K8"/>
<evidence type="ECO:0000256" key="3">
    <source>
        <dbReference type="ARBA" id="ARBA00022801"/>
    </source>
</evidence>
<dbReference type="SUPFAM" id="SSF52540">
    <property type="entry name" value="P-loop containing nucleoside triphosphate hydrolases"/>
    <property type="match status" value="1"/>
</dbReference>
<dbReference type="GO" id="GO:0003677">
    <property type="term" value="F:DNA binding"/>
    <property type="evidence" value="ECO:0007669"/>
    <property type="project" value="UniProtKB-ARBA"/>
</dbReference>
<dbReference type="Pfam" id="PF01424">
    <property type="entry name" value="R3H"/>
    <property type="match status" value="1"/>
</dbReference>
<evidence type="ECO:0000256" key="1">
    <source>
        <dbReference type="ARBA" id="ARBA00004123"/>
    </source>
</evidence>
<dbReference type="GO" id="GO:0003723">
    <property type="term" value="F:RNA binding"/>
    <property type="evidence" value="ECO:0007669"/>
    <property type="project" value="UniProtKB-KW"/>
</dbReference>
<dbReference type="InterPro" id="IPR036867">
    <property type="entry name" value="R3H_dom_sf"/>
</dbReference>
<dbReference type="Gene3D" id="3.40.50.300">
    <property type="entry name" value="P-loop containing nucleotide triphosphate hydrolases"/>
    <property type="match status" value="1"/>
</dbReference>
<evidence type="ECO:0000256" key="5">
    <source>
        <dbReference type="ARBA" id="ARBA00022840"/>
    </source>
</evidence>
<evidence type="ECO:0000313" key="10">
    <source>
        <dbReference type="Proteomes" id="UP000235220"/>
    </source>
</evidence>
<keyword evidence="3" id="KW-0378">Hydrolase</keyword>
<evidence type="ECO:0000259" key="9">
    <source>
        <dbReference type="PROSITE" id="PS51061"/>
    </source>
</evidence>
<protein>
    <submittedName>
        <fullName evidence="11">DExH-box ATP-dependent RNA helicase DExH6-like</fullName>
    </submittedName>
</protein>
<proteinExistence type="predicted"/>
<dbReference type="GO" id="GO:0003724">
    <property type="term" value="F:RNA helicase activity"/>
    <property type="evidence" value="ECO:0007669"/>
    <property type="project" value="UniProtKB-EC"/>
</dbReference>
<keyword evidence="5" id="KW-0067">ATP-binding</keyword>
<dbReference type="GeneID" id="109017346"/>
<dbReference type="AlphaFoldDB" id="A0A6P9E6K8"/>
<dbReference type="OrthoDB" id="5600252at2759"/>
<evidence type="ECO:0000256" key="4">
    <source>
        <dbReference type="ARBA" id="ARBA00022806"/>
    </source>
</evidence>
<dbReference type="Proteomes" id="UP000235220">
    <property type="component" value="Unplaced"/>
</dbReference>
<dbReference type="PANTHER" id="PTHR18934:SF213">
    <property type="entry name" value="3'-5' RNA HELICASE YTHDC2"/>
    <property type="match status" value="1"/>
</dbReference>
<dbReference type="SMART" id="SM00393">
    <property type="entry name" value="R3H"/>
    <property type="match status" value="1"/>
</dbReference>
<evidence type="ECO:0000256" key="8">
    <source>
        <dbReference type="ARBA" id="ARBA00047984"/>
    </source>
</evidence>
<dbReference type="PROSITE" id="PS51061">
    <property type="entry name" value="R3H"/>
    <property type="match status" value="1"/>
</dbReference>
<evidence type="ECO:0000313" key="11">
    <source>
        <dbReference type="RefSeq" id="XP_035543114.1"/>
    </source>
</evidence>
<name>A0A6P9E6K8_JUGRE</name>
<dbReference type="FunFam" id="3.30.1370.50:FF:000002">
    <property type="entry name" value="Immunoglobulin mu DNA-binding protein 2"/>
    <property type="match status" value="1"/>
</dbReference>
<dbReference type="SUPFAM" id="SSF82708">
    <property type="entry name" value="R3H domain"/>
    <property type="match status" value="1"/>
</dbReference>
<dbReference type="InterPro" id="IPR001374">
    <property type="entry name" value="R3H_dom"/>
</dbReference>
<dbReference type="GO" id="GO:0016787">
    <property type="term" value="F:hydrolase activity"/>
    <property type="evidence" value="ECO:0007669"/>
    <property type="project" value="UniProtKB-KW"/>
</dbReference>
<comment type="subcellular location">
    <subcellularLocation>
        <location evidence="1">Nucleus</location>
    </subcellularLocation>
</comment>
<dbReference type="InterPro" id="IPR027417">
    <property type="entry name" value="P-loop_NTPase"/>
</dbReference>